<feature type="signal peptide" evidence="9">
    <location>
        <begin position="1"/>
        <end position="18"/>
    </location>
</feature>
<feature type="compositionally biased region" description="Low complexity" evidence="8">
    <location>
        <begin position="135"/>
        <end position="149"/>
    </location>
</feature>
<feature type="compositionally biased region" description="Low complexity" evidence="8">
    <location>
        <begin position="24"/>
        <end position="43"/>
    </location>
</feature>
<reference evidence="10 11" key="2">
    <citation type="submission" date="2016-05" db="EMBL/GenBank/DDBJ databases">
        <title>Lineage-specific infection strategies underlie the spectrum of fungal disease in amphibians.</title>
        <authorList>
            <person name="Cuomo C.A."/>
            <person name="Farrer R.A."/>
            <person name="James T."/>
            <person name="Longcore J."/>
            <person name="Birren B."/>
        </authorList>
    </citation>
    <scope>NUCLEOTIDE SEQUENCE [LARGE SCALE GENOMIC DNA]</scope>
    <source>
        <strain evidence="10 11">JEL423</strain>
    </source>
</reference>
<keyword evidence="2" id="KW-0479">Metal-binding</keyword>
<comment type="subcellular location">
    <subcellularLocation>
        <location evidence="1">Nucleus</location>
    </subcellularLocation>
</comment>
<keyword evidence="7" id="KW-0539">Nucleus</keyword>
<gene>
    <name evidence="10" type="ORF">BDEG_25887</name>
</gene>
<proteinExistence type="predicted"/>
<organism evidence="10 11">
    <name type="scientific">Batrachochytrium dendrobatidis (strain JEL423)</name>
    <dbReference type="NCBI Taxonomy" id="403673"/>
    <lineage>
        <taxon>Eukaryota</taxon>
        <taxon>Fungi</taxon>
        <taxon>Fungi incertae sedis</taxon>
        <taxon>Chytridiomycota</taxon>
        <taxon>Chytridiomycota incertae sedis</taxon>
        <taxon>Chytridiomycetes</taxon>
        <taxon>Rhizophydiales</taxon>
        <taxon>Rhizophydiales incertae sedis</taxon>
        <taxon>Batrachochytrium</taxon>
    </lineage>
</organism>
<dbReference type="PANTHER" id="PTHR24391:SF18">
    <property type="entry name" value="EG:115C2.6 PROTEIN"/>
    <property type="match status" value="1"/>
</dbReference>
<dbReference type="EMBL" id="DS022307">
    <property type="protein sequence ID" value="OAJ42437.1"/>
    <property type="molecule type" value="Genomic_DNA"/>
</dbReference>
<feature type="chain" id="PRO_5008077777" evidence="9">
    <location>
        <begin position="19"/>
        <end position="255"/>
    </location>
</feature>
<keyword evidence="4" id="KW-0863">Zinc-finger</keyword>
<evidence type="ECO:0000313" key="11">
    <source>
        <dbReference type="Proteomes" id="UP000077115"/>
    </source>
</evidence>
<dbReference type="GO" id="GO:0005634">
    <property type="term" value="C:nucleus"/>
    <property type="evidence" value="ECO:0007669"/>
    <property type="project" value="UniProtKB-SubCell"/>
</dbReference>
<dbReference type="Proteomes" id="UP000077115">
    <property type="component" value="Unassembled WGS sequence"/>
</dbReference>
<feature type="region of interest" description="Disordered" evidence="8">
    <location>
        <begin position="24"/>
        <end position="59"/>
    </location>
</feature>
<dbReference type="PANTHER" id="PTHR24391">
    <property type="entry name" value="HISTONE H4 TRANSCRIPTION FACTOR-RELATED"/>
    <property type="match status" value="1"/>
</dbReference>
<accession>A0A177WQN2</accession>
<evidence type="ECO:0000256" key="2">
    <source>
        <dbReference type="ARBA" id="ARBA00022723"/>
    </source>
</evidence>
<reference evidence="10 11" key="1">
    <citation type="submission" date="2006-10" db="EMBL/GenBank/DDBJ databases">
        <title>The Genome Sequence of Batrachochytrium dendrobatidis JEL423.</title>
        <authorList>
            <consortium name="The Broad Institute Genome Sequencing Platform"/>
            <person name="Birren B."/>
            <person name="Lander E."/>
            <person name="Galagan J."/>
            <person name="Cuomo C."/>
            <person name="Devon K."/>
            <person name="Jaffe D."/>
            <person name="Butler J."/>
            <person name="Alvarez P."/>
            <person name="Gnerre S."/>
            <person name="Grabherr M."/>
            <person name="Kleber M."/>
            <person name="Mauceli E."/>
            <person name="Brockman W."/>
            <person name="Young S."/>
            <person name="LaButti K."/>
            <person name="Sykes S."/>
            <person name="DeCaprio D."/>
            <person name="Crawford M."/>
            <person name="Koehrsen M."/>
            <person name="Engels R."/>
            <person name="Montgomery P."/>
            <person name="Pearson M."/>
            <person name="Howarth C."/>
            <person name="Larson L."/>
            <person name="White J."/>
            <person name="O'Leary S."/>
            <person name="Kodira C."/>
            <person name="Zeng Q."/>
            <person name="Yandava C."/>
            <person name="Alvarado L."/>
            <person name="Longcore J."/>
            <person name="James T."/>
        </authorList>
    </citation>
    <scope>NUCLEOTIDE SEQUENCE [LARGE SCALE GENOMIC DNA]</scope>
    <source>
        <strain evidence="10 11">JEL423</strain>
    </source>
</reference>
<evidence type="ECO:0000256" key="7">
    <source>
        <dbReference type="ARBA" id="ARBA00023242"/>
    </source>
</evidence>
<dbReference type="InterPro" id="IPR051574">
    <property type="entry name" value="ZnF_E-box_Homeobox"/>
</dbReference>
<evidence type="ECO:0000256" key="1">
    <source>
        <dbReference type="ARBA" id="ARBA00004123"/>
    </source>
</evidence>
<evidence type="ECO:0000256" key="3">
    <source>
        <dbReference type="ARBA" id="ARBA00022737"/>
    </source>
</evidence>
<feature type="compositionally biased region" description="Polar residues" evidence="8">
    <location>
        <begin position="45"/>
        <end position="58"/>
    </location>
</feature>
<dbReference type="VEuPathDB" id="FungiDB:BDEG_25887"/>
<keyword evidence="9" id="KW-0732">Signal</keyword>
<dbReference type="GO" id="GO:0008270">
    <property type="term" value="F:zinc ion binding"/>
    <property type="evidence" value="ECO:0007669"/>
    <property type="project" value="UniProtKB-KW"/>
</dbReference>
<feature type="compositionally biased region" description="Low complexity" evidence="8">
    <location>
        <begin position="105"/>
        <end position="117"/>
    </location>
</feature>
<keyword evidence="6" id="KW-0238">DNA-binding</keyword>
<feature type="region of interest" description="Disordered" evidence="8">
    <location>
        <begin position="69"/>
        <end position="88"/>
    </location>
</feature>
<dbReference type="GO" id="GO:0006355">
    <property type="term" value="P:regulation of DNA-templated transcription"/>
    <property type="evidence" value="ECO:0007669"/>
    <property type="project" value="UniProtKB-ARBA"/>
</dbReference>
<protein>
    <submittedName>
        <fullName evidence="10">Uncharacterized protein</fullName>
    </submittedName>
</protein>
<evidence type="ECO:0000256" key="8">
    <source>
        <dbReference type="SAM" id="MobiDB-lite"/>
    </source>
</evidence>
<dbReference type="GO" id="GO:0003677">
    <property type="term" value="F:DNA binding"/>
    <property type="evidence" value="ECO:0007669"/>
    <property type="project" value="UniProtKB-KW"/>
</dbReference>
<evidence type="ECO:0000313" key="10">
    <source>
        <dbReference type="EMBL" id="OAJ42437.1"/>
    </source>
</evidence>
<feature type="region of interest" description="Disordered" evidence="8">
    <location>
        <begin position="105"/>
        <end position="171"/>
    </location>
</feature>
<evidence type="ECO:0000256" key="4">
    <source>
        <dbReference type="ARBA" id="ARBA00022771"/>
    </source>
</evidence>
<evidence type="ECO:0000256" key="9">
    <source>
        <dbReference type="SAM" id="SignalP"/>
    </source>
</evidence>
<keyword evidence="3" id="KW-0677">Repeat</keyword>
<name>A0A177WQN2_BATDL</name>
<sequence>MKLVDIVFVLTAAATANAILIPADNDRSPQASSTSSQVSDPTSEPNPGTSNEYQQESMDLSIHNRIQQRPMYQPNPNTPGPNQRPTVIVFGPNVLKQGRKRIIDLTTSDQDQQQPTDVAGPSTAKRGQTQPIDQPSPSTSNQNQQQPMNKVEPGNAASNQVTELSEKDQKTFDSLKQKLVASKELRNKKRKEYYGSMAFGYKQWSVLSMGKDISGSKYDPDTEKKAREEYKKAKYRVTTIRQQLKRFMKRHGLKF</sequence>
<evidence type="ECO:0000256" key="6">
    <source>
        <dbReference type="ARBA" id="ARBA00023125"/>
    </source>
</evidence>
<evidence type="ECO:0000256" key="5">
    <source>
        <dbReference type="ARBA" id="ARBA00022833"/>
    </source>
</evidence>
<keyword evidence="5" id="KW-0862">Zinc</keyword>
<dbReference type="AlphaFoldDB" id="A0A177WQN2"/>